<feature type="region of interest" description="Disordered" evidence="8">
    <location>
        <begin position="1015"/>
        <end position="1094"/>
    </location>
</feature>
<dbReference type="InterPro" id="IPR015500">
    <property type="entry name" value="Peptidase_S8_subtilisin-rel"/>
</dbReference>
<evidence type="ECO:0000256" key="5">
    <source>
        <dbReference type="PIRSR" id="PIRSR615500-1"/>
    </source>
</evidence>
<dbReference type="AlphaFoldDB" id="A0A4R6RW10"/>
<keyword evidence="9" id="KW-0472">Membrane</keyword>
<keyword evidence="9" id="KW-1133">Transmembrane helix</keyword>
<evidence type="ECO:0000256" key="2">
    <source>
        <dbReference type="ARBA" id="ARBA00022670"/>
    </source>
</evidence>
<dbReference type="PROSITE" id="PS00138">
    <property type="entry name" value="SUBTILASE_SER"/>
    <property type="match status" value="1"/>
</dbReference>
<dbReference type="PRINTS" id="PR00723">
    <property type="entry name" value="SUBTILISIN"/>
</dbReference>
<dbReference type="GO" id="GO:0004180">
    <property type="term" value="F:carboxypeptidase activity"/>
    <property type="evidence" value="ECO:0007669"/>
    <property type="project" value="UniProtKB-KW"/>
</dbReference>
<evidence type="ECO:0000256" key="3">
    <source>
        <dbReference type="ARBA" id="ARBA00022801"/>
    </source>
</evidence>
<evidence type="ECO:0000256" key="9">
    <source>
        <dbReference type="SAM" id="Phobius"/>
    </source>
</evidence>
<dbReference type="Pfam" id="PF13620">
    <property type="entry name" value="CarboxypepD_reg"/>
    <property type="match status" value="2"/>
</dbReference>
<dbReference type="InterPro" id="IPR050131">
    <property type="entry name" value="Peptidase_S8_subtilisin-like"/>
</dbReference>
<evidence type="ECO:0000313" key="12">
    <source>
        <dbReference type="Proteomes" id="UP000295601"/>
    </source>
</evidence>
<dbReference type="InterPro" id="IPR008969">
    <property type="entry name" value="CarboxyPept-like_regulatory"/>
</dbReference>
<keyword evidence="9" id="KW-0812">Transmembrane</keyword>
<dbReference type="SUPFAM" id="SSF49464">
    <property type="entry name" value="Carboxypeptidase regulatory domain-like"/>
    <property type="match status" value="1"/>
</dbReference>
<feature type="active site" description="Charge relay system" evidence="5 6">
    <location>
        <position position="300"/>
    </location>
</feature>
<reference evidence="11 12" key="1">
    <citation type="submission" date="2019-03" db="EMBL/GenBank/DDBJ databases">
        <title>Genomic analyses of the natural microbiome of Caenorhabditis elegans.</title>
        <authorList>
            <person name="Samuel B."/>
        </authorList>
    </citation>
    <scope>NUCLEOTIDE SEQUENCE [LARGE SCALE GENOMIC DNA]</scope>
    <source>
        <strain evidence="11 12">JUb18</strain>
    </source>
</reference>
<dbReference type="PANTHER" id="PTHR43806:SF11">
    <property type="entry name" value="CEREVISIN-RELATED"/>
    <property type="match status" value="1"/>
</dbReference>
<keyword evidence="12" id="KW-1185">Reference proteome</keyword>
<dbReference type="PROSITE" id="PS51892">
    <property type="entry name" value="SUBTILASE"/>
    <property type="match status" value="1"/>
</dbReference>
<comment type="caution">
    <text evidence="11">The sequence shown here is derived from an EMBL/GenBank/DDBJ whole genome shotgun (WGS) entry which is preliminary data.</text>
</comment>
<dbReference type="InterPro" id="IPR023827">
    <property type="entry name" value="Peptidase_S8_Asp-AS"/>
</dbReference>
<feature type="compositionally biased region" description="Low complexity" evidence="8">
    <location>
        <begin position="86"/>
        <end position="107"/>
    </location>
</feature>
<organism evidence="11 12">
    <name type="scientific">Leucobacter luti</name>
    <dbReference type="NCBI Taxonomy" id="340320"/>
    <lineage>
        <taxon>Bacteria</taxon>
        <taxon>Bacillati</taxon>
        <taxon>Actinomycetota</taxon>
        <taxon>Actinomycetes</taxon>
        <taxon>Micrococcales</taxon>
        <taxon>Microbacteriaceae</taxon>
        <taxon>Leucobacter</taxon>
    </lineage>
</organism>
<dbReference type="InterPro" id="IPR022398">
    <property type="entry name" value="Peptidase_S8_His-AS"/>
</dbReference>
<dbReference type="SUPFAM" id="SSF49452">
    <property type="entry name" value="Starch-binding domain-like"/>
    <property type="match status" value="1"/>
</dbReference>
<dbReference type="InterPro" id="IPR013784">
    <property type="entry name" value="Carb-bd-like_fold"/>
</dbReference>
<feature type="transmembrane region" description="Helical" evidence="9">
    <location>
        <begin position="1209"/>
        <end position="1227"/>
    </location>
</feature>
<protein>
    <submittedName>
        <fullName evidence="11">Carboxypeptidase family protein</fullName>
    </submittedName>
</protein>
<feature type="domain" description="Peptidase S8/S53" evidence="10">
    <location>
        <begin position="291"/>
        <end position="575"/>
    </location>
</feature>
<dbReference type="Gene3D" id="3.40.50.200">
    <property type="entry name" value="Peptidase S8/S53 domain"/>
    <property type="match status" value="1"/>
</dbReference>
<comment type="similarity">
    <text evidence="1 6 7">Belongs to the peptidase S8 family.</text>
</comment>
<feature type="compositionally biased region" description="Low complexity" evidence="8">
    <location>
        <begin position="1035"/>
        <end position="1072"/>
    </location>
</feature>
<dbReference type="PROSITE" id="PS00137">
    <property type="entry name" value="SUBTILASE_HIS"/>
    <property type="match status" value="1"/>
</dbReference>
<evidence type="ECO:0000256" key="7">
    <source>
        <dbReference type="RuleBase" id="RU003355"/>
    </source>
</evidence>
<keyword evidence="11" id="KW-0121">Carboxypeptidase</keyword>
<gene>
    <name evidence="11" type="ORF">EDF62_2631</name>
</gene>
<dbReference type="InterPro" id="IPR000209">
    <property type="entry name" value="Peptidase_S8/S53_dom"/>
</dbReference>
<dbReference type="EMBL" id="SNYA01000006">
    <property type="protein sequence ID" value="TDP90974.1"/>
    <property type="molecule type" value="Genomic_DNA"/>
</dbReference>
<dbReference type="GO" id="GO:0006508">
    <property type="term" value="P:proteolysis"/>
    <property type="evidence" value="ECO:0007669"/>
    <property type="project" value="UniProtKB-KW"/>
</dbReference>
<proteinExistence type="inferred from homology"/>
<feature type="active site" description="Charge relay system" evidence="5 6">
    <location>
        <position position="348"/>
    </location>
</feature>
<dbReference type="PANTHER" id="PTHR43806">
    <property type="entry name" value="PEPTIDASE S8"/>
    <property type="match status" value="1"/>
</dbReference>
<keyword evidence="2 6" id="KW-0645">Protease</keyword>
<keyword evidence="4 6" id="KW-0720">Serine protease</keyword>
<sequence length="1241" mass="126011">MSPLPRRTPKHTHRRAGKRSVWALAPLLCAALALGFTTPAVDSGAVISGPAAQRTEPATLSPELSDYLSAAPATEFHRGFEAALSNAPTPEADPAPARAAAPNSAPDEAWVDAKTGRIEVIVYFTDQGVTAASQGDPALAATALQQDADAHWDTIDLRLSALTESGRIEVLNRFWVTSAVLVSAEATDRTLADLAALPGAIEVTPNYTVEPLDDTIDVLPEVRDTPDTGDVGATPSTAEATDDPVAAQAADASAAAADAETAALAAAEPALTYGLEKIGADDAWRDFGARGQGVRVAVLDTGIDASHPDIGSRLVGRGTGDPSYPGGWINFDRTGKPLVTKPTDPGSHGTHVAGTILGGSASGTSIGVAPDAELMAANVLSGGGSTAKILAALEWVISPTDGTGAPAGRAADVINMSLGSGGFEHQLARAIRNVRDAGIFPAIAIGNKAGTTSAPGNYFEAVAVGMTNAEDQVDRDSSGGVMTWGSAITSEYGWPESFVKPDISAPGVRVLSAMPGGKYGEATGTSMATPHVAGAVALLRSAQAGLSVTEIEDALERTAWHPNPESGPDIGYGHGRIDVHAAISAVLGESGVKGQVVNAGSGAPVSGATVSFAERGETWTTDVQGRFTARLAPGSYSLTVQRFGYETAQTAAVTVTANGFTELSIPVTQITVGSLTGTVLDHRTSAPIAGATVSLVGTELTATTDAQGAYRFDALPIGAYQVRAVADDKAAAMSAAAPVKAALTTTVKFRLADLSSVLVLGDATGRTAALLADNGFAVEARPALPANLAELGAYDAVLWDAPTGDASRARIQEAIAETDASGTGILWLDLGVSEHSGLAALSRALGDPADRAATDDRSASAVGYRITAEHEILAGGLLSPDALQPGSIVVQNSATAGPKFAAWFGSLTGSTPTVIAETVVQHTDTTVQPNAVSTTAQGSGLAVDQRAKNRHAYLALHGSSPAVDARNWSPASAQLLLNTVKWAAPVALQAPEPEIWVGKPPVITPPVVVPPIVNPPVVTPPKPGTTNGTRGPGENGPVTVPANAAPAGAPAGGVASSNAGGSTRAPASQAAPKPDKKPAAPVQSARDLTADNAGGITSRITDGIAYITIPKAQAGDWFFLHVYPNGTPVDWIRVNDEGELRIDISKLTRGSYQFAFTSSESTLAGWVEIVISGTAQGVAAPGLVDEPTQLSAMTPAPGGGLTLSAGEQLMLLGSALLILAAAGLVLFGPRKRQTPAAVAAV</sequence>
<evidence type="ECO:0000256" key="1">
    <source>
        <dbReference type="ARBA" id="ARBA00011073"/>
    </source>
</evidence>
<evidence type="ECO:0000256" key="8">
    <source>
        <dbReference type="SAM" id="MobiDB-lite"/>
    </source>
</evidence>
<evidence type="ECO:0000256" key="6">
    <source>
        <dbReference type="PROSITE-ProRule" id="PRU01240"/>
    </source>
</evidence>
<keyword evidence="3 6" id="KW-0378">Hydrolase</keyword>
<dbReference type="GO" id="GO:0030246">
    <property type="term" value="F:carbohydrate binding"/>
    <property type="evidence" value="ECO:0007669"/>
    <property type="project" value="InterPro"/>
</dbReference>
<evidence type="ECO:0000259" key="10">
    <source>
        <dbReference type="Pfam" id="PF00082"/>
    </source>
</evidence>
<dbReference type="OrthoDB" id="9813435at2"/>
<dbReference type="SUPFAM" id="SSF52743">
    <property type="entry name" value="Subtilisin-like"/>
    <property type="match status" value="1"/>
</dbReference>
<dbReference type="PROSITE" id="PS00136">
    <property type="entry name" value="SUBTILASE_ASP"/>
    <property type="match status" value="1"/>
</dbReference>
<dbReference type="GO" id="GO:0004252">
    <property type="term" value="F:serine-type endopeptidase activity"/>
    <property type="evidence" value="ECO:0007669"/>
    <property type="project" value="UniProtKB-UniRule"/>
</dbReference>
<accession>A0A4R6RW10</accession>
<dbReference type="RefSeq" id="WP_133617317.1">
    <property type="nucleotide sequence ID" value="NZ_SNYA01000006.1"/>
</dbReference>
<name>A0A4R6RW10_9MICO</name>
<feature type="region of interest" description="Disordered" evidence="8">
    <location>
        <begin position="85"/>
        <end position="107"/>
    </location>
</feature>
<dbReference type="Gene3D" id="2.60.40.1120">
    <property type="entry name" value="Carboxypeptidase-like, regulatory domain"/>
    <property type="match status" value="2"/>
</dbReference>
<evidence type="ECO:0000313" key="11">
    <source>
        <dbReference type="EMBL" id="TDP90974.1"/>
    </source>
</evidence>
<dbReference type="InterPro" id="IPR023828">
    <property type="entry name" value="Peptidase_S8_Ser-AS"/>
</dbReference>
<feature type="active site" description="Charge relay system" evidence="5 6">
    <location>
        <position position="526"/>
    </location>
</feature>
<dbReference type="Pfam" id="PF00082">
    <property type="entry name" value="Peptidase_S8"/>
    <property type="match status" value="1"/>
</dbReference>
<dbReference type="Proteomes" id="UP000295601">
    <property type="component" value="Unassembled WGS sequence"/>
</dbReference>
<dbReference type="InterPro" id="IPR036852">
    <property type="entry name" value="Peptidase_S8/S53_dom_sf"/>
</dbReference>
<evidence type="ECO:0000256" key="4">
    <source>
        <dbReference type="ARBA" id="ARBA00022825"/>
    </source>
</evidence>